<dbReference type="RefSeq" id="WP_006272101.1">
    <property type="nucleotide sequence ID" value="NZ_GL883077.1"/>
</dbReference>
<organism evidence="2 3">
    <name type="scientific">Asticcacaulis biprosthecium C19</name>
    <dbReference type="NCBI Taxonomy" id="715226"/>
    <lineage>
        <taxon>Bacteria</taxon>
        <taxon>Pseudomonadati</taxon>
        <taxon>Pseudomonadota</taxon>
        <taxon>Alphaproteobacteria</taxon>
        <taxon>Caulobacterales</taxon>
        <taxon>Caulobacteraceae</taxon>
        <taxon>Asticcacaulis</taxon>
    </lineage>
</organism>
<dbReference type="EMBL" id="GL883077">
    <property type="protein sequence ID" value="EGF92919.1"/>
    <property type="molecule type" value="Genomic_DNA"/>
</dbReference>
<keyword evidence="3" id="KW-1185">Reference proteome</keyword>
<dbReference type="STRING" id="715226.ABI_13580"/>
<gene>
    <name evidence="2" type="ORF">ABI_13580</name>
</gene>
<proteinExistence type="predicted"/>
<keyword evidence="1" id="KW-1133">Transmembrane helix</keyword>
<name>F4QI52_9CAUL</name>
<feature type="transmembrane region" description="Helical" evidence="1">
    <location>
        <begin position="133"/>
        <end position="154"/>
    </location>
</feature>
<sequence>MSEAPTPAKPALFSVVALMVIVGLVLAIAIAKKTGLIEAGAAAQYAGSLFSLLMIGAGNVLPKRAIAPQTASRFAGWILVLGGLASLGMWLLAPEDMRIALASATALSAFAVAILAAAMHVKAGSPAGGRAHTAILQILNGLMWAFAMFLADFAIGGQSVLWLTAGFTVSMSLLEICLRGSAKKSA</sequence>
<evidence type="ECO:0000313" key="2">
    <source>
        <dbReference type="EMBL" id="EGF92919.1"/>
    </source>
</evidence>
<dbReference type="HOGENOM" id="CLU_1451651_0_0_5"/>
<evidence type="ECO:0000313" key="3">
    <source>
        <dbReference type="Proteomes" id="UP000006512"/>
    </source>
</evidence>
<dbReference type="OrthoDB" id="7173023at2"/>
<feature type="transmembrane region" description="Helical" evidence="1">
    <location>
        <begin position="99"/>
        <end position="121"/>
    </location>
</feature>
<dbReference type="Proteomes" id="UP000006512">
    <property type="component" value="Unassembled WGS sequence"/>
</dbReference>
<reference evidence="3" key="1">
    <citation type="submission" date="2011-03" db="EMBL/GenBank/DDBJ databases">
        <title>Draft genome sequence of Brevundimonas diminuta.</title>
        <authorList>
            <person name="Brown P.J.B."/>
            <person name="Buechlein A."/>
            <person name="Hemmerich C."/>
            <person name="Brun Y.V."/>
        </authorList>
    </citation>
    <scope>NUCLEOTIDE SEQUENCE [LARGE SCALE GENOMIC DNA]</scope>
    <source>
        <strain evidence="3">C19</strain>
    </source>
</reference>
<feature type="transmembrane region" description="Helical" evidence="1">
    <location>
        <begin position="12"/>
        <end position="31"/>
    </location>
</feature>
<evidence type="ECO:0000256" key="1">
    <source>
        <dbReference type="SAM" id="Phobius"/>
    </source>
</evidence>
<feature type="transmembrane region" description="Helical" evidence="1">
    <location>
        <begin position="43"/>
        <end position="62"/>
    </location>
</feature>
<keyword evidence="1" id="KW-0812">Transmembrane</keyword>
<feature type="transmembrane region" description="Helical" evidence="1">
    <location>
        <begin position="160"/>
        <end position="178"/>
    </location>
</feature>
<keyword evidence="1" id="KW-0472">Membrane</keyword>
<feature type="transmembrane region" description="Helical" evidence="1">
    <location>
        <begin position="74"/>
        <end position="93"/>
    </location>
</feature>
<dbReference type="AlphaFoldDB" id="F4QI52"/>
<accession>F4QI52</accession>
<protein>
    <submittedName>
        <fullName evidence="2">Putative membrane protein</fullName>
    </submittedName>
</protein>